<dbReference type="AlphaFoldDB" id="A0A8T9Q6X9"/>
<organism evidence="2 3">
    <name type="scientific">Hymenobacter cellulosilyticus</name>
    <dbReference type="NCBI Taxonomy" id="2932248"/>
    <lineage>
        <taxon>Bacteria</taxon>
        <taxon>Pseudomonadati</taxon>
        <taxon>Bacteroidota</taxon>
        <taxon>Cytophagia</taxon>
        <taxon>Cytophagales</taxon>
        <taxon>Hymenobacteraceae</taxon>
        <taxon>Hymenobacter</taxon>
    </lineage>
</organism>
<feature type="compositionally biased region" description="Polar residues" evidence="1">
    <location>
        <begin position="208"/>
        <end position="220"/>
    </location>
</feature>
<dbReference type="RefSeq" id="WP_244674647.1">
    <property type="nucleotide sequence ID" value="NZ_CP095046.1"/>
</dbReference>
<protein>
    <submittedName>
        <fullName evidence="2">Uncharacterized protein</fullName>
    </submittedName>
</protein>
<dbReference type="Proteomes" id="UP000831796">
    <property type="component" value="Chromosome"/>
</dbReference>
<evidence type="ECO:0000313" key="3">
    <source>
        <dbReference type="Proteomes" id="UP000831796"/>
    </source>
</evidence>
<dbReference type="EMBL" id="CP095046">
    <property type="protein sequence ID" value="UOQ71239.1"/>
    <property type="molecule type" value="Genomic_DNA"/>
</dbReference>
<proteinExistence type="predicted"/>
<gene>
    <name evidence="2" type="ORF">MUN79_21695</name>
</gene>
<dbReference type="KEGG" id="hcu:MUN79_21695"/>
<sequence>MRRWKKIVLGFLLTSSLLAVAVVGWAWRRKVAEQRAQASFDSLLLPSQSQRVMPLVDTLEAAARDRLFLHSDIAPLWLLNAENPVQNGLLGPHHQRLEVVFQRAWQDERQPGRFHLRGLLRVARVITPVQGTVWLRQVREHHDLGYQHKGLRAYTAVGPFTFHTTQGVLHGTAALDWQINSQGQLNLFDTQVSPHPSRGFAFEGATSKARSNSRYSGPPT</sequence>
<accession>A0A8T9Q6X9</accession>
<keyword evidence="3" id="KW-1185">Reference proteome</keyword>
<reference evidence="2" key="1">
    <citation type="submission" date="2022-04" db="EMBL/GenBank/DDBJ databases">
        <title>Hymenobacter sp. isolated from the air.</title>
        <authorList>
            <person name="Won M."/>
            <person name="Lee C.-M."/>
            <person name="Woen H.-Y."/>
            <person name="Kwon S.-W."/>
        </authorList>
    </citation>
    <scope>NUCLEOTIDE SEQUENCE</scope>
    <source>
        <strain evidence="2">5116S-3</strain>
    </source>
</reference>
<evidence type="ECO:0000313" key="2">
    <source>
        <dbReference type="EMBL" id="UOQ71239.1"/>
    </source>
</evidence>
<feature type="region of interest" description="Disordered" evidence="1">
    <location>
        <begin position="198"/>
        <end position="220"/>
    </location>
</feature>
<evidence type="ECO:0000256" key="1">
    <source>
        <dbReference type="SAM" id="MobiDB-lite"/>
    </source>
</evidence>
<name>A0A8T9Q6X9_9BACT</name>